<dbReference type="AlphaFoldDB" id="A0A0C3AKB9"/>
<organism evidence="3 4">
    <name type="scientific">Piloderma croceum (strain F 1598)</name>
    <dbReference type="NCBI Taxonomy" id="765440"/>
    <lineage>
        <taxon>Eukaryota</taxon>
        <taxon>Fungi</taxon>
        <taxon>Dikarya</taxon>
        <taxon>Basidiomycota</taxon>
        <taxon>Agaricomycotina</taxon>
        <taxon>Agaricomycetes</taxon>
        <taxon>Agaricomycetidae</taxon>
        <taxon>Atheliales</taxon>
        <taxon>Atheliaceae</taxon>
        <taxon>Piloderma</taxon>
    </lineage>
</organism>
<keyword evidence="2" id="KW-0802">TPR repeat</keyword>
<reference evidence="4" key="2">
    <citation type="submission" date="2015-01" db="EMBL/GenBank/DDBJ databases">
        <title>Evolutionary Origins and Diversification of the Mycorrhizal Mutualists.</title>
        <authorList>
            <consortium name="DOE Joint Genome Institute"/>
            <consortium name="Mycorrhizal Genomics Consortium"/>
            <person name="Kohler A."/>
            <person name="Kuo A."/>
            <person name="Nagy L.G."/>
            <person name="Floudas D."/>
            <person name="Copeland A."/>
            <person name="Barry K.W."/>
            <person name="Cichocki N."/>
            <person name="Veneault-Fourrey C."/>
            <person name="LaButti K."/>
            <person name="Lindquist E.A."/>
            <person name="Lipzen A."/>
            <person name="Lundell T."/>
            <person name="Morin E."/>
            <person name="Murat C."/>
            <person name="Riley R."/>
            <person name="Ohm R."/>
            <person name="Sun H."/>
            <person name="Tunlid A."/>
            <person name="Henrissat B."/>
            <person name="Grigoriev I.V."/>
            <person name="Hibbett D.S."/>
            <person name="Martin F."/>
        </authorList>
    </citation>
    <scope>NUCLEOTIDE SEQUENCE [LARGE SCALE GENOMIC DNA]</scope>
    <source>
        <strain evidence="4">F 1598</strain>
    </source>
</reference>
<protein>
    <submittedName>
        <fullName evidence="3">Uncharacterized protein</fullName>
    </submittedName>
</protein>
<dbReference type="InterPro" id="IPR047150">
    <property type="entry name" value="SGT"/>
</dbReference>
<dbReference type="PANTHER" id="PTHR45831:SF2">
    <property type="entry name" value="LD24721P"/>
    <property type="match status" value="1"/>
</dbReference>
<dbReference type="InterPro" id="IPR011990">
    <property type="entry name" value="TPR-like_helical_dom_sf"/>
</dbReference>
<dbReference type="InterPro" id="IPR019734">
    <property type="entry name" value="TPR_rpt"/>
</dbReference>
<dbReference type="Gene3D" id="1.25.40.10">
    <property type="entry name" value="Tetratricopeptide repeat domain"/>
    <property type="match status" value="1"/>
</dbReference>
<evidence type="ECO:0000313" key="3">
    <source>
        <dbReference type="EMBL" id="KIM74343.1"/>
    </source>
</evidence>
<proteinExistence type="predicted"/>
<dbReference type="OrthoDB" id="2362444at2759"/>
<dbReference type="GO" id="GO:0016020">
    <property type="term" value="C:membrane"/>
    <property type="evidence" value="ECO:0007669"/>
    <property type="project" value="TreeGrafter"/>
</dbReference>
<evidence type="ECO:0000256" key="1">
    <source>
        <dbReference type="ARBA" id="ARBA00022737"/>
    </source>
</evidence>
<evidence type="ECO:0000256" key="2">
    <source>
        <dbReference type="ARBA" id="ARBA00022803"/>
    </source>
</evidence>
<dbReference type="EMBL" id="KN833062">
    <property type="protein sequence ID" value="KIM74343.1"/>
    <property type="molecule type" value="Genomic_DNA"/>
</dbReference>
<dbReference type="SMART" id="SM00028">
    <property type="entry name" value="TPR"/>
    <property type="match status" value="3"/>
</dbReference>
<dbReference type="HOGENOM" id="CLU_1595180_0_0_1"/>
<dbReference type="PANTHER" id="PTHR45831">
    <property type="entry name" value="LD24721P"/>
    <property type="match status" value="1"/>
</dbReference>
<keyword evidence="4" id="KW-1185">Reference proteome</keyword>
<accession>A0A0C3AKB9</accession>
<dbReference type="GO" id="GO:0006620">
    <property type="term" value="P:post-translational protein targeting to endoplasmic reticulum membrane"/>
    <property type="evidence" value="ECO:0007669"/>
    <property type="project" value="TreeGrafter"/>
</dbReference>
<dbReference type="STRING" id="765440.A0A0C3AKB9"/>
<dbReference type="InParanoid" id="A0A0C3AKB9"/>
<dbReference type="Proteomes" id="UP000054166">
    <property type="component" value="Unassembled WGS sequence"/>
</dbReference>
<dbReference type="SUPFAM" id="SSF48452">
    <property type="entry name" value="TPR-like"/>
    <property type="match status" value="1"/>
</dbReference>
<reference evidence="3 4" key="1">
    <citation type="submission" date="2014-04" db="EMBL/GenBank/DDBJ databases">
        <authorList>
            <consortium name="DOE Joint Genome Institute"/>
            <person name="Kuo A."/>
            <person name="Tarkka M."/>
            <person name="Buscot F."/>
            <person name="Kohler A."/>
            <person name="Nagy L.G."/>
            <person name="Floudas D."/>
            <person name="Copeland A."/>
            <person name="Barry K.W."/>
            <person name="Cichocki N."/>
            <person name="Veneault-Fourrey C."/>
            <person name="LaButti K."/>
            <person name="Lindquist E.A."/>
            <person name="Lipzen A."/>
            <person name="Lundell T."/>
            <person name="Morin E."/>
            <person name="Murat C."/>
            <person name="Sun H."/>
            <person name="Tunlid A."/>
            <person name="Henrissat B."/>
            <person name="Grigoriev I.V."/>
            <person name="Hibbett D.S."/>
            <person name="Martin F."/>
            <person name="Nordberg H.P."/>
            <person name="Cantor M.N."/>
            <person name="Hua S.X."/>
        </authorList>
    </citation>
    <scope>NUCLEOTIDE SEQUENCE [LARGE SCALE GENOMIC DNA]</scope>
    <source>
        <strain evidence="3 4">F 1598</strain>
    </source>
</reference>
<dbReference type="GO" id="GO:0060090">
    <property type="term" value="F:molecular adaptor activity"/>
    <property type="evidence" value="ECO:0007669"/>
    <property type="project" value="TreeGrafter"/>
</dbReference>
<evidence type="ECO:0000313" key="4">
    <source>
        <dbReference type="Proteomes" id="UP000054166"/>
    </source>
</evidence>
<name>A0A0C3AKB9_PILCF</name>
<gene>
    <name evidence="3" type="ORF">PILCRDRAFT_14491</name>
</gene>
<dbReference type="GO" id="GO:0072380">
    <property type="term" value="C:TRC complex"/>
    <property type="evidence" value="ECO:0007669"/>
    <property type="project" value="TreeGrafter"/>
</dbReference>
<sequence length="167" mass="18754">MCSEQLEKNDPNFDPRALKDDGNVQYRLKNYFGAHVTYTLAIGLVRREDEGSQRLLAILYSNCAACSLAMNEYTRAAEDARKATLADASYPKGWVRLATAQQWLEQYHECIASWTHALSVIPTENISAEDLELQSITKANLEKAKEVPTLRNKVESGRNNSGAQIFK</sequence>
<keyword evidence="1" id="KW-0677">Repeat</keyword>